<dbReference type="AlphaFoldDB" id="A0A180GFQ9"/>
<proteinExistence type="predicted"/>
<dbReference type="OrthoDB" id="4347at2759"/>
<gene>
    <name evidence="2" type="ORF">PTTG_12259</name>
</gene>
<dbReference type="PANTHER" id="PTHR28110">
    <property type="entry name" value="TRANSMEMBRANE PROTEIN"/>
    <property type="match status" value="1"/>
</dbReference>
<dbReference type="VEuPathDB" id="FungiDB:PTTG_12259"/>
<reference evidence="3" key="4">
    <citation type="submission" date="2025-05" db="UniProtKB">
        <authorList>
            <consortium name="EnsemblFungi"/>
        </authorList>
    </citation>
    <scope>IDENTIFICATION</scope>
    <source>
        <strain evidence="3">isolate 1-1 / race 1 (BBBD)</strain>
    </source>
</reference>
<sequence length="54" mass="6619">MSQGEKKVYLEFEKDLYGCNLSLMEKRKRRNGFRRFHPYLSSNPEIRDSHEKRI</sequence>
<feature type="region of interest" description="Disordered" evidence="1">
    <location>
        <begin position="34"/>
        <end position="54"/>
    </location>
</feature>
<organism evidence="2">
    <name type="scientific">Puccinia triticina (isolate 1-1 / race 1 (BBBD))</name>
    <name type="common">Brown leaf rust fungus</name>
    <dbReference type="NCBI Taxonomy" id="630390"/>
    <lineage>
        <taxon>Eukaryota</taxon>
        <taxon>Fungi</taxon>
        <taxon>Dikarya</taxon>
        <taxon>Basidiomycota</taxon>
        <taxon>Pucciniomycotina</taxon>
        <taxon>Pucciniomycetes</taxon>
        <taxon>Pucciniales</taxon>
        <taxon>Pucciniaceae</taxon>
        <taxon>Puccinia</taxon>
    </lineage>
</organism>
<keyword evidence="4" id="KW-1185">Reference proteome</keyword>
<dbReference type="EMBL" id="ADAS02000080">
    <property type="protein sequence ID" value="OAV91451.1"/>
    <property type="molecule type" value="Genomic_DNA"/>
</dbReference>
<reference evidence="3 4" key="3">
    <citation type="journal article" date="2017" name="G3 (Bethesda)">
        <title>Comparative analysis highlights variable genome content of wheat rusts and divergence of the mating loci.</title>
        <authorList>
            <person name="Cuomo C.A."/>
            <person name="Bakkeren G."/>
            <person name="Khalil H.B."/>
            <person name="Panwar V."/>
            <person name="Joly D."/>
            <person name="Linning R."/>
            <person name="Sakthikumar S."/>
            <person name="Song X."/>
            <person name="Adiconis X."/>
            <person name="Fan L."/>
            <person name="Goldberg J.M."/>
            <person name="Levin J.Z."/>
            <person name="Young S."/>
            <person name="Zeng Q."/>
            <person name="Anikster Y."/>
            <person name="Bruce M."/>
            <person name="Wang M."/>
            <person name="Yin C."/>
            <person name="McCallum B."/>
            <person name="Szabo L.J."/>
            <person name="Hulbert S."/>
            <person name="Chen X."/>
            <person name="Fellers J.P."/>
        </authorList>
    </citation>
    <scope>NUCLEOTIDE SEQUENCE</scope>
    <source>
        <strain evidence="4">Isolate 1-1 / race 1 (BBBD)</strain>
        <strain evidence="3">isolate 1-1 / race 1 (BBBD)</strain>
    </source>
</reference>
<evidence type="ECO:0000313" key="2">
    <source>
        <dbReference type="EMBL" id="OAV91451.1"/>
    </source>
</evidence>
<evidence type="ECO:0000313" key="3">
    <source>
        <dbReference type="EnsemblFungi" id="PTTG_12259-t43_1-p1"/>
    </source>
</evidence>
<dbReference type="EnsemblFungi" id="PTTG_12259-t43_1">
    <property type="protein sequence ID" value="PTTG_12259-t43_1-p1"/>
    <property type="gene ID" value="PTTG_12259"/>
</dbReference>
<dbReference type="GO" id="GO:0005737">
    <property type="term" value="C:cytoplasm"/>
    <property type="evidence" value="ECO:0007669"/>
    <property type="project" value="TreeGrafter"/>
</dbReference>
<dbReference type="InterPro" id="IPR055323">
    <property type="entry name" value="C57A10.07/YOR238W"/>
</dbReference>
<evidence type="ECO:0000313" key="4">
    <source>
        <dbReference type="Proteomes" id="UP000005240"/>
    </source>
</evidence>
<dbReference type="Proteomes" id="UP000005240">
    <property type="component" value="Unassembled WGS sequence"/>
</dbReference>
<name>A0A180GFQ9_PUCT1</name>
<accession>A0A180GFQ9</accession>
<feature type="compositionally biased region" description="Basic and acidic residues" evidence="1">
    <location>
        <begin position="45"/>
        <end position="54"/>
    </location>
</feature>
<reference evidence="2" key="1">
    <citation type="submission" date="2009-11" db="EMBL/GenBank/DDBJ databases">
        <authorList>
            <consortium name="The Broad Institute Genome Sequencing Platform"/>
            <person name="Ward D."/>
            <person name="Feldgarden M."/>
            <person name="Earl A."/>
            <person name="Young S.K."/>
            <person name="Zeng Q."/>
            <person name="Koehrsen M."/>
            <person name="Alvarado L."/>
            <person name="Berlin A."/>
            <person name="Bochicchio J."/>
            <person name="Borenstein D."/>
            <person name="Chapman S.B."/>
            <person name="Chen Z."/>
            <person name="Engels R."/>
            <person name="Freedman E."/>
            <person name="Gellesch M."/>
            <person name="Goldberg J."/>
            <person name="Griggs A."/>
            <person name="Gujja S."/>
            <person name="Heilman E."/>
            <person name="Heiman D."/>
            <person name="Hepburn T."/>
            <person name="Howarth C."/>
            <person name="Jen D."/>
            <person name="Larson L."/>
            <person name="Lewis B."/>
            <person name="Mehta T."/>
            <person name="Park D."/>
            <person name="Pearson M."/>
            <person name="Roberts A."/>
            <person name="Saif S."/>
            <person name="Shea T."/>
            <person name="Shenoy N."/>
            <person name="Sisk P."/>
            <person name="Stolte C."/>
            <person name="Sykes S."/>
            <person name="Thomson T."/>
            <person name="Walk T."/>
            <person name="White J."/>
            <person name="Yandava C."/>
            <person name="Izard J."/>
            <person name="Baranova O.V."/>
            <person name="Blanton J.M."/>
            <person name="Tanner A.C."/>
            <person name="Dewhirst F.E."/>
            <person name="Haas B."/>
            <person name="Nusbaum C."/>
            <person name="Birren B."/>
        </authorList>
    </citation>
    <scope>NUCLEOTIDE SEQUENCE [LARGE SCALE GENOMIC DNA]</scope>
    <source>
        <strain evidence="2">1-1 BBBD Race 1</strain>
    </source>
</reference>
<reference evidence="2" key="2">
    <citation type="submission" date="2016-05" db="EMBL/GenBank/DDBJ databases">
        <title>Comparative analysis highlights variable genome content of wheat rusts and divergence of the mating loci.</title>
        <authorList>
            <person name="Cuomo C.A."/>
            <person name="Bakkeren G."/>
            <person name="Szabo L."/>
            <person name="Khalil H."/>
            <person name="Joly D."/>
            <person name="Goldberg J."/>
            <person name="Young S."/>
            <person name="Zeng Q."/>
            <person name="Fellers J."/>
        </authorList>
    </citation>
    <scope>NUCLEOTIDE SEQUENCE [LARGE SCALE GENOMIC DNA]</scope>
    <source>
        <strain evidence="2">1-1 BBBD Race 1</strain>
    </source>
</reference>
<evidence type="ECO:0000256" key="1">
    <source>
        <dbReference type="SAM" id="MobiDB-lite"/>
    </source>
</evidence>
<protein>
    <submittedName>
        <fullName evidence="2 3">Uncharacterized protein</fullName>
    </submittedName>
</protein>
<dbReference type="PANTHER" id="PTHR28110:SF1">
    <property type="entry name" value="TRANSMEMBRANE PROTEIN"/>
    <property type="match status" value="1"/>
</dbReference>